<dbReference type="InterPro" id="IPR016181">
    <property type="entry name" value="Acyl_CoA_acyltransferase"/>
</dbReference>
<sequence length="213" mass="24134">MSKDRLKEVKSNEENEVNLSLITLTQEEYNTRPEIFEQIEGETGFLRTEWPKVYEDLEYAGWMNTPSEPTQRFILMQGPVISAHAAVLERDVEIGGVHVRIAGLGGMIVRQEERSKGYGSKVSKSASAWITINAQERDLDMALLICDPSLIPFYEKFGWTVLPQSQEIKYGITEETSHSMQAGQVTMAIYLSEKATNSQADIERYNSYLGKPF</sequence>
<dbReference type="EMBL" id="MGGE01000057">
    <property type="protein sequence ID" value="OGM19953.1"/>
    <property type="molecule type" value="Genomic_DNA"/>
</dbReference>
<gene>
    <name evidence="2" type="ORF">A2714_02900</name>
</gene>
<dbReference type="GO" id="GO:0016747">
    <property type="term" value="F:acyltransferase activity, transferring groups other than amino-acyl groups"/>
    <property type="evidence" value="ECO:0007669"/>
    <property type="project" value="InterPro"/>
</dbReference>
<evidence type="ECO:0000313" key="3">
    <source>
        <dbReference type="Proteomes" id="UP000178419"/>
    </source>
</evidence>
<dbReference type="Gene3D" id="3.40.630.30">
    <property type="match status" value="1"/>
</dbReference>
<dbReference type="PROSITE" id="PS51186">
    <property type="entry name" value="GNAT"/>
    <property type="match status" value="1"/>
</dbReference>
<evidence type="ECO:0000313" key="2">
    <source>
        <dbReference type="EMBL" id="OGM19953.1"/>
    </source>
</evidence>
<proteinExistence type="predicted"/>
<organism evidence="2 3">
    <name type="scientific">Candidatus Woesebacteria bacterium RIFCSPHIGHO2_01_FULL_38_9</name>
    <dbReference type="NCBI Taxonomy" id="1802492"/>
    <lineage>
        <taxon>Bacteria</taxon>
        <taxon>Candidatus Woeseibacteriota</taxon>
    </lineage>
</organism>
<dbReference type="Pfam" id="PF13527">
    <property type="entry name" value="Acetyltransf_9"/>
    <property type="match status" value="1"/>
</dbReference>
<accession>A0A1F7XY48</accession>
<comment type="caution">
    <text evidence="2">The sequence shown here is derived from an EMBL/GenBank/DDBJ whole genome shotgun (WGS) entry which is preliminary data.</text>
</comment>
<dbReference type="SUPFAM" id="SSF55729">
    <property type="entry name" value="Acyl-CoA N-acyltransferases (Nat)"/>
    <property type="match status" value="1"/>
</dbReference>
<name>A0A1F7XY48_9BACT</name>
<dbReference type="InterPro" id="IPR000182">
    <property type="entry name" value="GNAT_dom"/>
</dbReference>
<dbReference type="Proteomes" id="UP000178419">
    <property type="component" value="Unassembled WGS sequence"/>
</dbReference>
<evidence type="ECO:0000259" key="1">
    <source>
        <dbReference type="PROSITE" id="PS51186"/>
    </source>
</evidence>
<dbReference type="AlphaFoldDB" id="A0A1F7XY48"/>
<protein>
    <recommendedName>
        <fullName evidence="1">N-acetyltransferase domain-containing protein</fullName>
    </recommendedName>
</protein>
<reference evidence="2 3" key="1">
    <citation type="journal article" date="2016" name="Nat. Commun.">
        <title>Thousands of microbial genomes shed light on interconnected biogeochemical processes in an aquifer system.</title>
        <authorList>
            <person name="Anantharaman K."/>
            <person name="Brown C.T."/>
            <person name="Hug L.A."/>
            <person name="Sharon I."/>
            <person name="Castelle C.J."/>
            <person name="Probst A.J."/>
            <person name="Thomas B.C."/>
            <person name="Singh A."/>
            <person name="Wilkins M.J."/>
            <person name="Karaoz U."/>
            <person name="Brodie E.L."/>
            <person name="Williams K.H."/>
            <person name="Hubbard S.S."/>
            <person name="Banfield J.F."/>
        </authorList>
    </citation>
    <scope>NUCLEOTIDE SEQUENCE [LARGE SCALE GENOMIC DNA]</scope>
</reference>
<feature type="domain" description="N-acetyltransferase" evidence="1">
    <location>
        <begin position="29"/>
        <end position="192"/>
    </location>
</feature>